<dbReference type="InterPro" id="IPR043519">
    <property type="entry name" value="NT_sf"/>
</dbReference>
<evidence type="ECO:0000313" key="2">
    <source>
        <dbReference type="Proteomes" id="UP000696931"/>
    </source>
</evidence>
<dbReference type="GO" id="GO:0016740">
    <property type="term" value="F:transferase activity"/>
    <property type="evidence" value="ECO:0007669"/>
    <property type="project" value="UniProtKB-KW"/>
</dbReference>
<reference evidence="1" key="1">
    <citation type="submission" date="2020-07" db="EMBL/GenBank/DDBJ databases">
        <title>Huge and variable diversity of episymbiotic CPR bacteria and DPANN archaea in groundwater ecosystems.</title>
        <authorList>
            <person name="He C.Y."/>
            <person name="Keren R."/>
            <person name="Whittaker M."/>
            <person name="Farag I.F."/>
            <person name="Doudna J."/>
            <person name="Cate J.H.D."/>
            <person name="Banfield J.F."/>
        </authorList>
    </citation>
    <scope>NUCLEOTIDE SEQUENCE</scope>
    <source>
        <strain evidence="1">NC_groundwater_1813_Pr3_B-0.1um_71_17</strain>
    </source>
</reference>
<protein>
    <submittedName>
        <fullName evidence="1">Nucleotidyl transferase AbiEii/AbiGii toxin family protein</fullName>
    </submittedName>
</protein>
<dbReference type="Pfam" id="PF08843">
    <property type="entry name" value="AbiEii"/>
    <property type="match status" value="1"/>
</dbReference>
<accession>A0A933SDH4</accession>
<sequence length="156" mass="18234">MDFEKVLELLAALHRHEVEYVLVGGLAINLHGFPRVTQDVDLFLRPEAGNIERLRAALRELWNDPEIEQILVEDLAGDFPAVRYVPPDESVPMDLLARLGEAFRYEDIEWELREYEGSPVRLATPRMLWRMKKDTVRLHDRADAQLLRDRFGIEEE</sequence>
<dbReference type="Gene3D" id="3.30.460.40">
    <property type="match status" value="1"/>
</dbReference>
<keyword evidence="1" id="KW-0808">Transferase</keyword>
<evidence type="ECO:0000313" key="1">
    <source>
        <dbReference type="EMBL" id="MBI5168443.1"/>
    </source>
</evidence>
<comment type="caution">
    <text evidence="1">The sequence shown here is derived from an EMBL/GenBank/DDBJ whole genome shotgun (WGS) entry which is preliminary data.</text>
</comment>
<dbReference type="InterPro" id="IPR014942">
    <property type="entry name" value="AbiEii"/>
</dbReference>
<proteinExistence type="predicted"/>
<gene>
    <name evidence="1" type="ORF">HZA61_03045</name>
</gene>
<organism evidence="1 2">
    <name type="scientific">Eiseniibacteriota bacterium</name>
    <dbReference type="NCBI Taxonomy" id="2212470"/>
    <lineage>
        <taxon>Bacteria</taxon>
        <taxon>Candidatus Eiseniibacteriota</taxon>
    </lineage>
</organism>
<dbReference type="SUPFAM" id="SSF81301">
    <property type="entry name" value="Nucleotidyltransferase"/>
    <property type="match status" value="1"/>
</dbReference>
<dbReference type="EMBL" id="JACRIW010000023">
    <property type="protein sequence ID" value="MBI5168443.1"/>
    <property type="molecule type" value="Genomic_DNA"/>
</dbReference>
<dbReference type="AlphaFoldDB" id="A0A933SDH4"/>
<name>A0A933SDH4_UNCEI</name>
<dbReference type="Proteomes" id="UP000696931">
    <property type="component" value="Unassembled WGS sequence"/>
</dbReference>